<comment type="caution">
    <text evidence="1">The sequence shown here is derived from an EMBL/GenBank/DDBJ whole genome shotgun (WGS) entry which is preliminary data.</text>
</comment>
<gene>
    <name evidence="1" type="ORF">HOO65_090335</name>
</gene>
<evidence type="ECO:0000313" key="2">
    <source>
        <dbReference type="Proteomes" id="UP001610728"/>
    </source>
</evidence>
<dbReference type="Proteomes" id="UP001610728">
    <property type="component" value="Unassembled WGS sequence"/>
</dbReference>
<organism evidence="1 2">
    <name type="scientific">Ceratocystis lukuohia</name>
    <dbReference type="NCBI Taxonomy" id="2019550"/>
    <lineage>
        <taxon>Eukaryota</taxon>
        <taxon>Fungi</taxon>
        <taxon>Dikarya</taxon>
        <taxon>Ascomycota</taxon>
        <taxon>Pezizomycotina</taxon>
        <taxon>Sordariomycetes</taxon>
        <taxon>Hypocreomycetidae</taxon>
        <taxon>Microascales</taxon>
        <taxon>Ceratocystidaceae</taxon>
        <taxon>Ceratocystis</taxon>
    </lineage>
</organism>
<name>A0ABR4M9U8_9PEZI</name>
<dbReference type="EMBL" id="JABSNW010000009">
    <property type="protein sequence ID" value="KAL2885040.1"/>
    <property type="molecule type" value="Genomic_DNA"/>
</dbReference>
<proteinExistence type="predicted"/>
<accession>A0ABR4M9U8</accession>
<protein>
    <submittedName>
        <fullName evidence="1">Uncharacterized protein</fullName>
    </submittedName>
</protein>
<dbReference type="RefSeq" id="XP_070856221.1">
    <property type="nucleotide sequence ID" value="XM_071001688.1"/>
</dbReference>
<keyword evidence="2" id="KW-1185">Reference proteome</keyword>
<reference evidence="1 2" key="1">
    <citation type="submission" date="2020-05" db="EMBL/GenBank/DDBJ databases">
        <title>Ceratocystis lukuohia genome.</title>
        <authorList>
            <person name="Harrington T.C."/>
            <person name="Kim K."/>
            <person name="Mayers C.G."/>
        </authorList>
    </citation>
    <scope>NUCLEOTIDE SEQUENCE [LARGE SCALE GENOMIC DNA]</scope>
    <source>
        <strain evidence="1 2">C4212</strain>
    </source>
</reference>
<dbReference type="GeneID" id="98121559"/>
<evidence type="ECO:0000313" key="1">
    <source>
        <dbReference type="EMBL" id="KAL2885040.1"/>
    </source>
</evidence>
<sequence length="92" mass="10322">MVPDSTIDRVLVKRQDREVCNGEFPVVIAEVIMFSHKKLPKKKKVTTDLFDAHAAELASEEVVDAAMKAANETVRIDMMELLETTPDAFSKM</sequence>